<proteinExistence type="predicted"/>
<keyword evidence="5" id="KW-1185">Reference proteome</keyword>
<evidence type="ECO:0000313" key="5">
    <source>
        <dbReference type="Proteomes" id="UP001150266"/>
    </source>
</evidence>
<accession>A0A9W9A0G3</accession>
<gene>
    <name evidence="4" type="ORF">J3R30DRAFT_3698497</name>
    <name evidence="3" type="ORF">J3R30DRAFT_3710207</name>
</gene>
<organism evidence="3 5">
    <name type="scientific">Lentinula aciculospora</name>
    <dbReference type="NCBI Taxonomy" id="153920"/>
    <lineage>
        <taxon>Eukaryota</taxon>
        <taxon>Fungi</taxon>
        <taxon>Dikarya</taxon>
        <taxon>Basidiomycota</taxon>
        <taxon>Agaricomycotina</taxon>
        <taxon>Agaricomycetes</taxon>
        <taxon>Agaricomycetidae</taxon>
        <taxon>Agaricales</taxon>
        <taxon>Marasmiineae</taxon>
        <taxon>Omphalotaceae</taxon>
        <taxon>Lentinula</taxon>
    </lineage>
</organism>
<dbReference type="EMBL" id="JAOTPV010000004">
    <property type="protein sequence ID" value="KAJ4483613.1"/>
    <property type="molecule type" value="Genomic_DNA"/>
</dbReference>
<feature type="compositionally biased region" description="Basic and acidic residues" evidence="1">
    <location>
        <begin position="114"/>
        <end position="127"/>
    </location>
</feature>
<protein>
    <submittedName>
        <fullName evidence="3">Uncharacterized protein</fullName>
    </submittedName>
</protein>
<feature type="region of interest" description="Disordered" evidence="1">
    <location>
        <begin position="71"/>
        <end position="127"/>
    </location>
</feature>
<dbReference type="AlphaFoldDB" id="A0A9W9A0G3"/>
<evidence type="ECO:0000313" key="4">
    <source>
        <dbReference type="EMBL" id="KAJ4483613.1"/>
    </source>
</evidence>
<dbReference type="Proteomes" id="UP001150266">
    <property type="component" value="Unassembled WGS sequence"/>
</dbReference>
<feature type="signal peptide" evidence="2">
    <location>
        <begin position="1"/>
        <end position="25"/>
    </location>
</feature>
<feature type="chain" id="PRO_5041194731" evidence="2">
    <location>
        <begin position="26"/>
        <end position="127"/>
    </location>
</feature>
<evidence type="ECO:0000256" key="1">
    <source>
        <dbReference type="SAM" id="MobiDB-lite"/>
    </source>
</evidence>
<keyword evidence="2" id="KW-0732">Signal</keyword>
<name>A0A9W9A0G3_9AGAR</name>
<feature type="compositionally biased region" description="Low complexity" evidence="1">
    <location>
        <begin position="71"/>
        <end position="89"/>
    </location>
</feature>
<comment type="caution">
    <text evidence="3">The sequence shown here is derived from an EMBL/GenBank/DDBJ whole genome shotgun (WGS) entry which is preliminary data.</text>
</comment>
<sequence length="127" mass="13317">MLSTSIKLTLLAVIVLRLSLGSVNAAPHTLKRNERADSLNVRRSVPVHESVHDARQITGIIDAITDAGEAGSDAAKAAKGGSGAKASKGTKTEAKDQNKGNNTFTPHVVVSPEIDVREISDSESYGK</sequence>
<evidence type="ECO:0000313" key="3">
    <source>
        <dbReference type="EMBL" id="KAJ4471625.1"/>
    </source>
</evidence>
<reference evidence="3" key="1">
    <citation type="submission" date="2022-08" db="EMBL/GenBank/DDBJ databases">
        <title>A Global Phylogenomic Analysis of the Shiitake Genus Lentinula.</title>
        <authorList>
            <consortium name="DOE Joint Genome Institute"/>
            <person name="Sierra-Patev S."/>
            <person name="Min B."/>
            <person name="Naranjo-Ortiz M."/>
            <person name="Looney B."/>
            <person name="Konkel Z."/>
            <person name="Slot J.C."/>
            <person name="Sakamoto Y."/>
            <person name="Steenwyk J.L."/>
            <person name="Rokas A."/>
            <person name="Carro J."/>
            <person name="Camarero S."/>
            <person name="Ferreira P."/>
            <person name="Molpeceres G."/>
            <person name="Ruiz-Duenas F.J."/>
            <person name="Serrano A."/>
            <person name="Henrissat B."/>
            <person name="Drula E."/>
            <person name="Hughes K.W."/>
            <person name="Mata J.L."/>
            <person name="Ishikawa N.K."/>
            <person name="Vargas-Isla R."/>
            <person name="Ushijima S."/>
            <person name="Smith C.A."/>
            <person name="Ahrendt S."/>
            <person name="Andreopoulos W."/>
            <person name="He G."/>
            <person name="Labutti K."/>
            <person name="Lipzen A."/>
            <person name="Ng V."/>
            <person name="Riley R."/>
            <person name="Sandor L."/>
            <person name="Barry K."/>
            <person name="Martinez A.T."/>
            <person name="Xiao Y."/>
            <person name="Gibbons J.G."/>
            <person name="Terashima K."/>
            <person name="Grigoriev I.V."/>
            <person name="Hibbett D.S."/>
        </authorList>
    </citation>
    <scope>NUCLEOTIDE SEQUENCE</scope>
    <source>
        <strain evidence="3">JLM2183</strain>
    </source>
</reference>
<evidence type="ECO:0000256" key="2">
    <source>
        <dbReference type="SAM" id="SignalP"/>
    </source>
</evidence>
<dbReference type="OrthoDB" id="3036661at2759"/>
<dbReference type="EMBL" id="JAOTPV010000022">
    <property type="protein sequence ID" value="KAJ4471625.1"/>
    <property type="molecule type" value="Genomic_DNA"/>
</dbReference>